<evidence type="ECO:0000313" key="6">
    <source>
        <dbReference type="Proteomes" id="UP000471409"/>
    </source>
</evidence>
<comment type="caution">
    <text evidence="5">The sequence shown here is derived from an EMBL/GenBank/DDBJ whole genome shotgun (WGS) entry which is preliminary data.</text>
</comment>
<dbReference type="EMBL" id="WXXP01000126">
    <property type="protein sequence ID" value="NEK54971.1"/>
    <property type="molecule type" value="Genomic_DNA"/>
</dbReference>
<dbReference type="SUPFAM" id="SSF46785">
    <property type="entry name" value="Winged helix' DNA-binding domain"/>
    <property type="match status" value="1"/>
</dbReference>
<dbReference type="Gene3D" id="1.10.10.10">
    <property type="entry name" value="Winged helix-like DNA-binding domain superfamily/Winged helix DNA-binding domain"/>
    <property type="match status" value="1"/>
</dbReference>
<dbReference type="AlphaFoldDB" id="A0A6P0DTF7"/>
<name>A0A6P0DTF7_RHILE</name>
<dbReference type="PANTHER" id="PTHR30136:SF35">
    <property type="entry name" value="HTH-TYPE TRANSCRIPTIONAL REGULATOR RV1719"/>
    <property type="match status" value="1"/>
</dbReference>
<keyword evidence="3" id="KW-0804">Transcription</keyword>
<dbReference type="GO" id="GO:0003700">
    <property type="term" value="F:DNA-binding transcription factor activity"/>
    <property type="evidence" value="ECO:0007669"/>
    <property type="project" value="TreeGrafter"/>
</dbReference>
<feature type="domain" description="HTH iclR-type" evidence="4">
    <location>
        <begin position="1"/>
        <end position="63"/>
    </location>
</feature>
<dbReference type="PANTHER" id="PTHR30136">
    <property type="entry name" value="HELIX-TURN-HELIX TRANSCRIPTIONAL REGULATOR, ICLR FAMILY"/>
    <property type="match status" value="1"/>
</dbReference>
<dbReference type="SMART" id="SM00346">
    <property type="entry name" value="HTH_ICLR"/>
    <property type="match status" value="1"/>
</dbReference>
<dbReference type="GO" id="GO:0003677">
    <property type="term" value="F:DNA binding"/>
    <property type="evidence" value="ECO:0007669"/>
    <property type="project" value="UniProtKB-KW"/>
</dbReference>
<dbReference type="Pfam" id="PF09339">
    <property type="entry name" value="HTH_IclR"/>
    <property type="match status" value="1"/>
</dbReference>
<dbReference type="FunFam" id="1.10.10.10:FF:000056">
    <property type="entry name" value="IclR family transcriptional regulator"/>
    <property type="match status" value="1"/>
</dbReference>
<evidence type="ECO:0000259" key="4">
    <source>
        <dbReference type="PROSITE" id="PS51077"/>
    </source>
</evidence>
<organism evidence="5 6">
    <name type="scientific">Rhizobium leguminosarum</name>
    <dbReference type="NCBI Taxonomy" id="384"/>
    <lineage>
        <taxon>Bacteria</taxon>
        <taxon>Pseudomonadati</taxon>
        <taxon>Pseudomonadota</taxon>
        <taxon>Alphaproteobacteria</taxon>
        <taxon>Hyphomicrobiales</taxon>
        <taxon>Rhizobiaceae</taxon>
        <taxon>Rhizobium/Agrobacterium group</taxon>
        <taxon>Rhizobium</taxon>
    </lineage>
</organism>
<evidence type="ECO:0000256" key="2">
    <source>
        <dbReference type="ARBA" id="ARBA00023125"/>
    </source>
</evidence>
<sequence>MRTVDKAFSLLSFFTISTPEFGLSDLARRAELDKATTLRILVSLTKHGFVEQDASTKRYRLGTSVLRFARIREACFPIVSVLQPIVDRLALDTSETAHAALAADNAL</sequence>
<dbReference type="GO" id="GO:0045892">
    <property type="term" value="P:negative regulation of DNA-templated transcription"/>
    <property type="evidence" value="ECO:0007669"/>
    <property type="project" value="TreeGrafter"/>
</dbReference>
<gene>
    <name evidence="5" type="ORF">GUK36_37640</name>
</gene>
<reference evidence="5 6" key="1">
    <citation type="submission" date="2020-01" db="EMBL/GenBank/DDBJ databases">
        <title>Rhizobium genotypes associated with high levels of biological nitrogen fixation by grain legumes in a temperate-maritime cropping system.</title>
        <authorList>
            <person name="Maluk M."/>
            <person name="Francesc Ferrando Molina F."/>
            <person name="Lopez Del Egido L."/>
            <person name="Lafos M."/>
            <person name="Langarica-Fuentes A."/>
            <person name="Gebre Yohannes G."/>
            <person name="Young M.W."/>
            <person name="Martin P."/>
            <person name="Gantlett R."/>
            <person name="Kenicer G."/>
            <person name="Hawes C."/>
            <person name="Begg G.S."/>
            <person name="Quilliam R.S."/>
            <person name="Squire G.R."/>
            <person name="Poole P.S."/>
            <person name="Young P.W."/>
            <person name="Iannetta P.M."/>
            <person name="James E.K."/>
        </authorList>
    </citation>
    <scope>NUCLEOTIDE SEQUENCE [LARGE SCALE GENOMIC DNA]</scope>
    <source>
        <strain evidence="5 6">JHI944</strain>
    </source>
</reference>
<protein>
    <submittedName>
        <fullName evidence="5">Helix-turn-helix domain-containing protein</fullName>
    </submittedName>
</protein>
<evidence type="ECO:0000313" key="5">
    <source>
        <dbReference type="EMBL" id="NEK54971.1"/>
    </source>
</evidence>
<feature type="non-terminal residue" evidence="5">
    <location>
        <position position="107"/>
    </location>
</feature>
<evidence type="ECO:0000256" key="1">
    <source>
        <dbReference type="ARBA" id="ARBA00023015"/>
    </source>
</evidence>
<keyword evidence="2" id="KW-0238">DNA-binding</keyword>
<dbReference type="InterPro" id="IPR036390">
    <property type="entry name" value="WH_DNA-bd_sf"/>
</dbReference>
<dbReference type="PROSITE" id="PS51077">
    <property type="entry name" value="HTH_ICLR"/>
    <property type="match status" value="1"/>
</dbReference>
<dbReference type="InterPro" id="IPR005471">
    <property type="entry name" value="Tscrpt_reg_IclR_N"/>
</dbReference>
<dbReference type="InterPro" id="IPR050707">
    <property type="entry name" value="HTH_MetabolicPath_Reg"/>
</dbReference>
<keyword evidence="1" id="KW-0805">Transcription regulation</keyword>
<dbReference type="InterPro" id="IPR036388">
    <property type="entry name" value="WH-like_DNA-bd_sf"/>
</dbReference>
<proteinExistence type="predicted"/>
<accession>A0A6P0DTF7</accession>
<evidence type="ECO:0000256" key="3">
    <source>
        <dbReference type="ARBA" id="ARBA00023163"/>
    </source>
</evidence>
<dbReference type="Proteomes" id="UP000471409">
    <property type="component" value="Unassembled WGS sequence"/>
</dbReference>